<gene>
    <name evidence="1" type="ORF">METZ01_LOCUS336431</name>
</gene>
<accession>A0A382QEW1</accession>
<evidence type="ECO:0000313" key="1">
    <source>
        <dbReference type="EMBL" id="SVC83577.1"/>
    </source>
</evidence>
<protein>
    <submittedName>
        <fullName evidence="1">Uncharacterized protein</fullName>
    </submittedName>
</protein>
<proteinExistence type="predicted"/>
<sequence>MTNLFQNRYNLKIYQFTGLILVTGLLFCEKKQEPAYSYIGGWPVNPHSDEIEDTGFDM</sequence>
<name>A0A382QEW1_9ZZZZ</name>
<dbReference type="EMBL" id="UINC01113758">
    <property type="protein sequence ID" value="SVC83577.1"/>
    <property type="molecule type" value="Genomic_DNA"/>
</dbReference>
<reference evidence="1" key="1">
    <citation type="submission" date="2018-05" db="EMBL/GenBank/DDBJ databases">
        <authorList>
            <person name="Lanie J.A."/>
            <person name="Ng W.-L."/>
            <person name="Kazmierczak K.M."/>
            <person name="Andrzejewski T.M."/>
            <person name="Davidsen T.M."/>
            <person name="Wayne K.J."/>
            <person name="Tettelin H."/>
            <person name="Glass J.I."/>
            <person name="Rusch D."/>
            <person name="Podicherti R."/>
            <person name="Tsui H.-C.T."/>
            <person name="Winkler M.E."/>
        </authorList>
    </citation>
    <scope>NUCLEOTIDE SEQUENCE</scope>
</reference>
<feature type="non-terminal residue" evidence="1">
    <location>
        <position position="58"/>
    </location>
</feature>
<dbReference type="AlphaFoldDB" id="A0A382QEW1"/>
<organism evidence="1">
    <name type="scientific">marine metagenome</name>
    <dbReference type="NCBI Taxonomy" id="408172"/>
    <lineage>
        <taxon>unclassified sequences</taxon>
        <taxon>metagenomes</taxon>
        <taxon>ecological metagenomes</taxon>
    </lineage>
</organism>